<evidence type="ECO:0000313" key="6">
    <source>
        <dbReference type="EMBL" id="MVA95815.1"/>
    </source>
</evidence>
<dbReference type="Pfam" id="PF00005">
    <property type="entry name" value="ABC_tran"/>
    <property type="match status" value="1"/>
</dbReference>
<dbReference type="FunFam" id="3.40.50.300:FF:000425">
    <property type="entry name" value="Probable ABC transporter, ATP-binding subunit"/>
    <property type="match status" value="1"/>
</dbReference>
<reference evidence="6 7" key="1">
    <citation type="submission" date="2019-12" db="EMBL/GenBank/DDBJ databases">
        <title>Nitratireductor arenosus sp. nov., Isolated from sea sand, Jeju island, South Korea.</title>
        <authorList>
            <person name="Kim W."/>
        </authorList>
    </citation>
    <scope>NUCLEOTIDE SEQUENCE [LARGE SCALE GENOMIC DNA]</scope>
    <source>
        <strain evidence="6 7">CAU 1489</strain>
    </source>
</reference>
<name>A0A844Q9A2_9HYPH</name>
<sequence>MQISNVTKSFGAAGHGPTVLQNIDLTVRENEFVSLVGRSGCGKTTLLNIIAGLERPTSGTVEIHGREVRGPGQGQGVVFQQHALFPWMTARKNVAFGFRDKSLSKSDKEERARELLQLVGLSAAADKYPREMSGGMQQRVAIARALALDPEILLMDEPFGALDELTRIELQQELLRIWEARKKTVVFVTHSINEALVLSDRVILLAPHPGRIERDLAISLPRPRPRTDPRFVALHEEIWKGLSS</sequence>
<evidence type="ECO:0000259" key="5">
    <source>
        <dbReference type="PROSITE" id="PS50893"/>
    </source>
</evidence>
<accession>A0A844Q9A2</accession>
<dbReference type="PROSITE" id="PS00211">
    <property type="entry name" value="ABC_TRANSPORTER_1"/>
    <property type="match status" value="1"/>
</dbReference>
<dbReference type="EMBL" id="WPHG01000001">
    <property type="protein sequence ID" value="MVA95815.1"/>
    <property type="molecule type" value="Genomic_DNA"/>
</dbReference>
<evidence type="ECO:0000256" key="3">
    <source>
        <dbReference type="ARBA" id="ARBA00022741"/>
    </source>
</evidence>
<dbReference type="PROSITE" id="PS50893">
    <property type="entry name" value="ABC_TRANSPORTER_2"/>
    <property type="match status" value="1"/>
</dbReference>
<dbReference type="SMART" id="SM00382">
    <property type="entry name" value="AAA"/>
    <property type="match status" value="1"/>
</dbReference>
<dbReference type="PANTHER" id="PTHR42788:SF13">
    <property type="entry name" value="ALIPHATIC SULFONATES IMPORT ATP-BINDING PROTEIN SSUB"/>
    <property type="match status" value="1"/>
</dbReference>
<dbReference type="CDD" id="cd03293">
    <property type="entry name" value="ABC_NrtD_SsuB_transporters"/>
    <property type="match status" value="1"/>
</dbReference>
<proteinExistence type="inferred from homology"/>
<comment type="similarity">
    <text evidence="1">Belongs to the ABC transporter superfamily.</text>
</comment>
<dbReference type="GO" id="GO:0015697">
    <property type="term" value="P:quaternary ammonium group transport"/>
    <property type="evidence" value="ECO:0007669"/>
    <property type="project" value="UniProtKB-ARBA"/>
</dbReference>
<gene>
    <name evidence="6" type="ORF">GN330_00925</name>
</gene>
<dbReference type="AlphaFoldDB" id="A0A844Q9A2"/>
<dbReference type="InterPro" id="IPR017871">
    <property type="entry name" value="ABC_transporter-like_CS"/>
</dbReference>
<evidence type="ECO:0000313" key="7">
    <source>
        <dbReference type="Proteomes" id="UP000463224"/>
    </source>
</evidence>
<dbReference type="Proteomes" id="UP000463224">
    <property type="component" value="Unassembled WGS sequence"/>
</dbReference>
<dbReference type="InterPro" id="IPR050166">
    <property type="entry name" value="ABC_transporter_ATP-bind"/>
</dbReference>
<dbReference type="InterPro" id="IPR003439">
    <property type="entry name" value="ABC_transporter-like_ATP-bd"/>
</dbReference>
<dbReference type="GO" id="GO:0016887">
    <property type="term" value="F:ATP hydrolysis activity"/>
    <property type="evidence" value="ECO:0007669"/>
    <property type="project" value="InterPro"/>
</dbReference>
<dbReference type="SUPFAM" id="SSF52540">
    <property type="entry name" value="P-loop containing nucleoside triphosphate hydrolases"/>
    <property type="match status" value="1"/>
</dbReference>
<evidence type="ECO:0000256" key="1">
    <source>
        <dbReference type="ARBA" id="ARBA00005417"/>
    </source>
</evidence>
<dbReference type="GO" id="GO:0005524">
    <property type="term" value="F:ATP binding"/>
    <property type="evidence" value="ECO:0007669"/>
    <property type="project" value="UniProtKB-KW"/>
</dbReference>
<dbReference type="PANTHER" id="PTHR42788">
    <property type="entry name" value="TAURINE IMPORT ATP-BINDING PROTEIN-RELATED"/>
    <property type="match status" value="1"/>
</dbReference>
<keyword evidence="4 6" id="KW-0067">ATP-binding</keyword>
<dbReference type="Gene3D" id="3.40.50.300">
    <property type="entry name" value="P-loop containing nucleotide triphosphate hydrolases"/>
    <property type="match status" value="1"/>
</dbReference>
<organism evidence="6 7">
    <name type="scientific">Nitratireductor arenosus</name>
    <dbReference type="NCBI Taxonomy" id="2682096"/>
    <lineage>
        <taxon>Bacteria</taxon>
        <taxon>Pseudomonadati</taxon>
        <taxon>Pseudomonadota</taxon>
        <taxon>Alphaproteobacteria</taxon>
        <taxon>Hyphomicrobiales</taxon>
        <taxon>Phyllobacteriaceae</taxon>
        <taxon>Nitratireductor</taxon>
    </lineage>
</organism>
<keyword evidence="2" id="KW-0813">Transport</keyword>
<evidence type="ECO:0000256" key="2">
    <source>
        <dbReference type="ARBA" id="ARBA00022448"/>
    </source>
</evidence>
<evidence type="ECO:0000256" key="4">
    <source>
        <dbReference type="ARBA" id="ARBA00022840"/>
    </source>
</evidence>
<dbReference type="InterPro" id="IPR027417">
    <property type="entry name" value="P-loop_NTPase"/>
</dbReference>
<dbReference type="InterPro" id="IPR003593">
    <property type="entry name" value="AAA+_ATPase"/>
</dbReference>
<feature type="domain" description="ABC transporter" evidence="5">
    <location>
        <begin position="1"/>
        <end position="234"/>
    </location>
</feature>
<keyword evidence="3" id="KW-0547">Nucleotide-binding</keyword>
<protein>
    <submittedName>
        <fullName evidence="6">ATP-binding cassette domain-containing protein</fullName>
    </submittedName>
</protein>
<keyword evidence="7" id="KW-1185">Reference proteome</keyword>
<comment type="caution">
    <text evidence="6">The sequence shown here is derived from an EMBL/GenBank/DDBJ whole genome shotgun (WGS) entry which is preliminary data.</text>
</comment>